<keyword evidence="1" id="KW-0614">Plasmid</keyword>
<dbReference type="AlphaFoldDB" id="K8W5U3"/>
<dbReference type="Gene3D" id="1.10.260.40">
    <property type="entry name" value="lambda repressor-like DNA-binding domains"/>
    <property type="match status" value="1"/>
</dbReference>
<comment type="caution">
    <text evidence="1">The sequence shown here is derived from an EMBL/GenBank/DDBJ whole genome shotgun (WGS) entry which is preliminary data.</text>
</comment>
<dbReference type="Pfam" id="PF13384">
    <property type="entry name" value="HTH_23"/>
    <property type="match status" value="1"/>
</dbReference>
<name>K8W5U3_9GAMM</name>
<protein>
    <submittedName>
        <fullName evidence="1">Plasmid replication protein</fullName>
    </submittedName>
</protein>
<dbReference type="EMBL" id="AKKN01000017">
    <property type="protein sequence ID" value="EKT52837.1"/>
    <property type="molecule type" value="Genomic_DNA"/>
</dbReference>
<dbReference type="Proteomes" id="UP000010290">
    <property type="component" value="Plasmid pPSN3"/>
</dbReference>
<gene>
    <name evidence="1" type="ORF">OO7_16395</name>
</gene>
<dbReference type="OrthoDB" id="6638356at2"/>
<dbReference type="RefSeq" id="WP_008917004.1">
    <property type="nucleotide sequence ID" value="NZ_CM001855.1"/>
</dbReference>
<proteinExistence type="predicted"/>
<dbReference type="HOGENOM" id="CLU_193040_0_0_6"/>
<keyword evidence="2" id="KW-1185">Reference proteome</keyword>
<evidence type="ECO:0000313" key="2">
    <source>
        <dbReference type="Proteomes" id="UP000010290"/>
    </source>
</evidence>
<dbReference type="GO" id="GO:0003677">
    <property type="term" value="F:DNA binding"/>
    <property type="evidence" value="ECO:0007669"/>
    <property type="project" value="InterPro"/>
</dbReference>
<evidence type="ECO:0000313" key="1">
    <source>
        <dbReference type="EMBL" id="EKT52837.1"/>
    </source>
</evidence>
<accession>K8W5U3</accession>
<sequence length="86" mass="10079">MRVNRDGLTQKELAKKFNVSITTVIKYTAIDREDYEKEALNRRKTAYELREKGLSWKEVAEAMQCSYNAVTSLAKRYKQQDLKESV</sequence>
<organism evidence="1 2">
    <name type="scientific">Providencia sneebia DSM 19967</name>
    <dbReference type="NCBI Taxonomy" id="1141660"/>
    <lineage>
        <taxon>Bacteria</taxon>
        <taxon>Pseudomonadati</taxon>
        <taxon>Pseudomonadota</taxon>
        <taxon>Gammaproteobacteria</taxon>
        <taxon>Enterobacterales</taxon>
        <taxon>Morganellaceae</taxon>
        <taxon>Providencia</taxon>
    </lineage>
</organism>
<reference evidence="1 2" key="1">
    <citation type="journal article" date="2012" name="BMC Genomics">
        <title>Comparative genomics of bacteria in the genus Providencia isolated from wild Drosophila melanogaster.</title>
        <authorList>
            <person name="Galac M.R."/>
            <person name="Lazzaro B.P."/>
        </authorList>
    </citation>
    <scope>NUCLEOTIDE SEQUENCE [LARGE SCALE GENOMIC DNA]</scope>
    <source>
        <strain evidence="1 2">DSM 19967</strain>
        <plasmid evidence="1">pPSN3</plasmid>
    </source>
</reference>
<geneLocation type="plasmid" evidence="1 2">
    <name>pPSN3</name>
</geneLocation>
<dbReference type="InterPro" id="IPR010982">
    <property type="entry name" value="Lambda_DNA-bd_dom_sf"/>
</dbReference>